<accession>B4D683</accession>
<evidence type="ECO:0000313" key="2">
    <source>
        <dbReference type="Proteomes" id="UP000005824"/>
    </source>
</evidence>
<dbReference type="Proteomes" id="UP000005824">
    <property type="component" value="Unassembled WGS sequence"/>
</dbReference>
<protein>
    <recommendedName>
        <fullName evidence="3">Lipoprotein</fullName>
    </recommendedName>
</protein>
<organism evidence="1 2">
    <name type="scientific">Chthoniobacter flavus Ellin428</name>
    <dbReference type="NCBI Taxonomy" id="497964"/>
    <lineage>
        <taxon>Bacteria</taxon>
        <taxon>Pseudomonadati</taxon>
        <taxon>Verrucomicrobiota</taxon>
        <taxon>Spartobacteria</taxon>
        <taxon>Chthoniobacterales</taxon>
        <taxon>Chthoniobacteraceae</taxon>
        <taxon>Chthoniobacter</taxon>
    </lineage>
</organism>
<dbReference type="AlphaFoldDB" id="B4D683"/>
<dbReference type="PROSITE" id="PS51257">
    <property type="entry name" value="PROKAR_LIPOPROTEIN"/>
    <property type="match status" value="1"/>
</dbReference>
<sequence length="279" mass="31462">MWSVERSPVIIVCLLFVLLSACKPKEWTSPSRTTPNVLAATPIWVNVLVTSRTNNFQAPENFVFEQRFATLSGHISTYTEKDLLFTLTPRGNGDHTISIAATLRENTAPVTDIPEITVVDGRETVHQVGRYRFTFLATTDPRFFPIIEPETPDYSRIDGNYSEPPPRRGVTSLLLHRGRVTVKGGWADRGRYTIHDESVLLSFGGANLNLTHVVVDDVHVLLDKESDFGRYFVRIPKELEGDQDWWEKLLKAHPQFAKALPHSRAGFPDRSPTPPTFVP</sequence>
<name>B4D683_9BACT</name>
<dbReference type="EMBL" id="ABVL01000015">
    <property type="protein sequence ID" value="EDY17992.1"/>
    <property type="molecule type" value="Genomic_DNA"/>
</dbReference>
<keyword evidence="2" id="KW-1185">Reference proteome</keyword>
<comment type="caution">
    <text evidence="1">The sequence shown here is derived from an EMBL/GenBank/DDBJ whole genome shotgun (WGS) entry which is preliminary data.</text>
</comment>
<evidence type="ECO:0008006" key="3">
    <source>
        <dbReference type="Google" id="ProtNLM"/>
    </source>
</evidence>
<dbReference type="STRING" id="497964.CfE428DRAFT_4422"/>
<proteinExistence type="predicted"/>
<evidence type="ECO:0000313" key="1">
    <source>
        <dbReference type="EMBL" id="EDY17992.1"/>
    </source>
</evidence>
<dbReference type="InParanoid" id="B4D683"/>
<gene>
    <name evidence="1" type="ORF">CfE428DRAFT_4422</name>
</gene>
<reference evidence="1 2" key="1">
    <citation type="journal article" date="2011" name="J. Bacteriol.">
        <title>Genome sequence of Chthoniobacter flavus Ellin428, an aerobic heterotrophic soil bacterium.</title>
        <authorList>
            <person name="Kant R."/>
            <person name="van Passel M.W."/>
            <person name="Palva A."/>
            <person name="Lucas S."/>
            <person name="Lapidus A."/>
            <person name="Glavina Del Rio T."/>
            <person name="Dalin E."/>
            <person name="Tice H."/>
            <person name="Bruce D."/>
            <person name="Goodwin L."/>
            <person name="Pitluck S."/>
            <person name="Larimer F.W."/>
            <person name="Land M.L."/>
            <person name="Hauser L."/>
            <person name="Sangwan P."/>
            <person name="de Vos W.M."/>
            <person name="Janssen P.H."/>
            <person name="Smidt H."/>
        </authorList>
    </citation>
    <scope>NUCLEOTIDE SEQUENCE [LARGE SCALE GENOMIC DNA]</scope>
    <source>
        <strain evidence="1 2">Ellin428</strain>
    </source>
</reference>